<dbReference type="EMBL" id="JASKHM010000013">
    <property type="protein sequence ID" value="MEQ4484923.1"/>
    <property type="molecule type" value="Genomic_DNA"/>
</dbReference>
<protein>
    <recommendedName>
        <fullName evidence="3">HK97 gp10 family phage protein</fullName>
    </recommendedName>
</protein>
<dbReference type="RefSeq" id="WP_232184875.1">
    <property type="nucleotide sequence ID" value="NZ_JAIOAP010000003.1"/>
</dbReference>
<evidence type="ECO:0000313" key="2">
    <source>
        <dbReference type="Proteomes" id="UP001493487"/>
    </source>
</evidence>
<accession>A0ABV1KY06</accession>
<sequence length="131" mass="15264">MRLELHELTRTMKGNIMEAERELGKWCDKLNLKYQEIAAAKSLDIKFQLSREGYDTFSPYYCSEVTLDVTSKDNILDTHRIVIWECQRVFFGVPTKWNIPGSKIVGDLMDQPYENAALELEGHLEAYLQKM</sequence>
<reference evidence="1 2" key="1">
    <citation type="journal article" date="2023" name="Genome Announc.">
        <title>Pan-Genome Analyses of the Genus Cohnella and Proposal of the Novel Species Cohnella silvisoli sp. nov., Isolated from Forest Soil.</title>
        <authorList>
            <person name="Wang C."/>
            <person name="Mao L."/>
            <person name="Bao G."/>
            <person name="Zhu H."/>
        </authorList>
    </citation>
    <scope>NUCLEOTIDE SEQUENCE [LARGE SCALE GENOMIC DNA]</scope>
    <source>
        <strain evidence="1 2">NL03-T5-1</strain>
    </source>
</reference>
<comment type="caution">
    <text evidence="1">The sequence shown here is derived from an EMBL/GenBank/DDBJ whole genome shotgun (WGS) entry which is preliminary data.</text>
</comment>
<dbReference type="Proteomes" id="UP001493487">
    <property type="component" value="Unassembled WGS sequence"/>
</dbReference>
<gene>
    <name evidence="1" type="ORF">QJS35_21275</name>
</gene>
<organism evidence="1 2">
    <name type="scientific">Cohnella silvisoli</name>
    <dbReference type="NCBI Taxonomy" id="2873699"/>
    <lineage>
        <taxon>Bacteria</taxon>
        <taxon>Bacillati</taxon>
        <taxon>Bacillota</taxon>
        <taxon>Bacilli</taxon>
        <taxon>Bacillales</taxon>
        <taxon>Paenibacillaceae</taxon>
        <taxon>Cohnella</taxon>
    </lineage>
</organism>
<evidence type="ECO:0008006" key="3">
    <source>
        <dbReference type="Google" id="ProtNLM"/>
    </source>
</evidence>
<name>A0ABV1KY06_9BACL</name>
<evidence type="ECO:0000313" key="1">
    <source>
        <dbReference type="EMBL" id="MEQ4484923.1"/>
    </source>
</evidence>
<proteinExistence type="predicted"/>
<keyword evidence="2" id="KW-1185">Reference proteome</keyword>